<feature type="domain" description="Shugoshin N-terminal coiled-coil" evidence="12">
    <location>
        <begin position="18"/>
        <end position="62"/>
    </location>
</feature>
<protein>
    <recommendedName>
        <fullName evidence="15">Shugoshin</fullName>
    </recommendedName>
</protein>
<feature type="compositionally biased region" description="Basic and acidic residues" evidence="10">
    <location>
        <begin position="220"/>
        <end position="231"/>
    </location>
</feature>
<comment type="subcellular location">
    <subcellularLocation>
        <location evidence="1">Chromosome</location>
        <location evidence="1">Centromere</location>
    </subcellularLocation>
</comment>
<feature type="compositionally biased region" description="Basic and acidic residues" evidence="10">
    <location>
        <begin position="387"/>
        <end position="396"/>
    </location>
</feature>
<sequence>MARLNELPASTTDNFEILRRKFLRQNRDIARINSNQSLRIRALENECARLLSENLDLRGQILRLEKEAENNSSQRIADHALEIKARLEAQLADWGSMLATLGVEPPSKRRSPKGRRFARPRENASRSPTQRRIRLDTITDAEALALREGRLPPIQENKSYPRATMNSEEIMALCSEAADSSNSPDLGPPPVSRFVEDEPSKPESPSNKTGIQWLQSEAEEISKASENRPIPRLDYGQKAASNTEAKQETQAVVVKETKPETEATPIPKPPPLISTVKAGAKRKFGDENDRPKAAVVPAGKENEISAESGKALPARDLQKKRNIKDISARLEKAAGTRTPLSVKSTNEDISSPRKVASKAQAQIPDASKPATSTRGHHDPKNALATEGRIKAEKSLPRIDVQISATADTGPLPETTDIVISEPNTPLPAEPPLISPATPGSRSGPVHDTPPPADISLTGEISRPSRRARAAISYAEPNLRDKMRRPTKELFDAVAGEGKFSHRASTSAAPVPASTGKVPGSADSSHPLTSAGELHRDSIMMSPLAQKDRSPETLPNSVVLERRKRPSVTDSSNRESLAPAPDGPGDLSSSHPARSKNSGPARAEKHNTDISSVPDIYDFGSSSIISEPPADDAESTTKAANTSTTTTTNARSSSSSRNGRRVSTATRDDKTSSSSSSSVTTEVMPPTTKSKLSSSTNSRKRASMLPPRKTPMILDDDGDAEDESAADTSSEIISKESSSARDRVSRRRSMLL</sequence>
<dbReference type="GO" id="GO:0000779">
    <property type="term" value="C:condensed chromosome, centromeric region"/>
    <property type="evidence" value="ECO:0007669"/>
    <property type="project" value="UniProtKB-ARBA"/>
</dbReference>
<dbReference type="InterPro" id="IPR011515">
    <property type="entry name" value="Shugoshin_C"/>
</dbReference>
<evidence type="ECO:0000256" key="5">
    <source>
        <dbReference type="ARBA" id="ARBA00022829"/>
    </source>
</evidence>
<feature type="region of interest" description="Disordered" evidence="10">
    <location>
        <begin position="177"/>
        <end position="751"/>
    </location>
</feature>
<feature type="compositionally biased region" description="Basic and acidic residues" evidence="10">
    <location>
        <begin position="316"/>
        <end position="334"/>
    </location>
</feature>
<dbReference type="InterPro" id="IPR011516">
    <property type="entry name" value="Shugoshin_N"/>
</dbReference>
<keyword evidence="7" id="KW-0131">Cell cycle</keyword>
<feature type="compositionally biased region" description="Pro residues" evidence="10">
    <location>
        <begin position="424"/>
        <end position="433"/>
    </location>
</feature>
<dbReference type="Pfam" id="PF07558">
    <property type="entry name" value="Shugoshin_N"/>
    <property type="match status" value="1"/>
</dbReference>
<evidence type="ECO:0000313" key="13">
    <source>
        <dbReference type="EMBL" id="KAK3387069.1"/>
    </source>
</evidence>
<dbReference type="GO" id="GO:0045132">
    <property type="term" value="P:meiotic chromosome segregation"/>
    <property type="evidence" value="ECO:0007669"/>
    <property type="project" value="InterPro"/>
</dbReference>
<comment type="caution">
    <text evidence="13">The sequence shown here is derived from an EMBL/GenBank/DDBJ whole genome shotgun (WGS) entry which is preliminary data.</text>
</comment>
<dbReference type="Pfam" id="PF07557">
    <property type="entry name" value="Shugoshin_C"/>
    <property type="match status" value="1"/>
</dbReference>
<dbReference type="EMBL" id="JAULSW010000003">
    <property type="protein sequence ID" value="KAK3387069.1"/>
    <property type="molecule type" value="Genomic_DNA"/>
</dbReference>
<evidence type="ECO:0000256" key="6">
    <source>
        <dbReference type="ARBA" id="ARBA00023054"/>
    </source>
</evidence>
<reference evidence="13" key="1">
    <citation type="journal article" date="2023" name="Mol. Phylogenet. Evol.">
        <title>Genome-scale phylogeny and comparative genomics of the fungal order Sordariales.</title>
        <authorList>
            <person name="Hensen N."/>
            <person name="Bonometti L."/>
            <person name="Westerberg I."/>
            <person name="Brannstrom I.O."/>
            <person name="Guillou S."/>
            <person name="Cros-Aarteil S."/>
            <person name="Calhoun S."/>
            <person name="Haridas S."/>
            <person name="Kuo A."/>
            <person name="Mondo S."/>
            <person name="Pangilinan J."/>
            <person name="Riley R."/>
            <person name="LaButti K."/>
            <person name="Andreopoulos B."/>
            <person name="Lipzen A."/>
            <person name="Chen C."/>
            <person name="Yan M."/>
            <person name="Daum C."/>
            <person name="Ng V."/>
            <person name="Clum A."/>
            <person name="Steindorff A."/>
            <person name="Ohm R.A."/>
            <person name="Martin F."/>
            <person name="Silar P."/>
            <person name="Natvig D.O."/>
            <person name="Lalanne C."/>
            <person name="Gautier V."/>
            <person name="Ament-Velasquez S.L."/>
            <person name="Kruys A."/>
            <person name="Hutchinson M.I."/>
            <person name="Powell A.J."/>
            <person name="Barry K."/>
            <person name="Miller A.N."/>
            <person name="Grigoriev I.V."/>
            <person name="Debuchy R."/>
            <person name="Gladieux P."/>
            <person name="Hiltunen Thoren M."/>
            <person name="Johannesson H."/>
        </authorList>
    </citation>
    <scope>NUCLEOTIDE SEQUENCE</scope>
    <source>
        <strain evidence="13">CBS 232.78</strain>
    </source>
</reference>
<comment type="similarity">
    <text evidence="2">Belongs to the shugoshin family.</text>
</comment>
<dbReference type="Proteomes" id="UP001285441">
    <property type="component" value="Unassembled WGS sequence"/>
</dbReference>
<feature type="compositionally biased region" description="Low complexity" evidence="10">
    <location>
        <begin position="725"/>
        <end position="736"/>
    </location>
</feature>
<feature type="compositionally biased region" description="Basic residues" evidence="10">
    <location>
        <begin position="108"/>
        <end position="118"/>
    </location>
</feature>
<feature type="compositionally biased region" description="Polar residues" evidence="10">
    <location>
        <begin position="203"/>
        <end position="215"/>
    </location>
</feature>
<evidence type="ECO:0000256" key="8">
    <source>
        <dbReference type="ARBA" id="ARBA00023328"/>
    </source>
</evidence>
<proteinExistence type="inferred from homology"/>
<evidence type="ECO:0000259" key="12">
    <source>
        <dbReference type="Pfam" id="PF07558"/>
    </source>
</evidence>
<feature type="compositionally biased region" description="Basic and acidic residues" evidence="10">
    <location>
        <begin position="477"/>
        <end position="490"/>
    </location>
</feature>
<feature type="region of interest" description="Disordered" evidence="10">
    <location>
        <begin position="102"/>
        <end position="131"/>
    </location>
</feature>
<evidence type="ECO:0000259" key="11">
    <source>
        <dbReference type="Pfam" id="PF07557"/>
    </source>
</evidence>
<name>A0AAE0U1H2_9PEZI</name>
<dbReference type="GO" id="GO:0005634">
    <property type="term" value="C:nucleus"/>
    <property type="evidence" value="ECO:0007669"/>
    <property type="project" value="InterPro"/>
</dbReference>
<dbReference type="AlphaFoldDB" id="A0AAE0U1H2"/>
<accession>A0AAE0U1H2</accession>
<evidence type="ECO:0000256" key="9">
    <source>
        <dbReference type="SAM" id="Coils"/>
    </source>
</evidence>
<evidence type="ECO:0000256" key="10">
    <source>
        <dbReference type="SAM" id="MobiDB-lite"/>
    </source>
</evidence>
<keyword evidence="3" id="KW-0158">Chromosome</keyword>
<feature type="coiled-coil region" evidence="9">
    <location>
        <begin position="33"/>
        <end position="67"/>
    </location>
</feature>
<evidence type="ECO:0000256" key="7">
    <source>
        <dbReference type="ARBA" id="ARBA00023306"/>
    </source>
</evidence>
<feature type="compositionally biased region" description="Low complexity" evidence="10">
    <location>
        <begin position="635"/>
        <end position="663"/>
    </location>
</feature>
<reference evidence="13" key="2">
    <citation type="submission" date="2023-06" db="EMBL/GenBank/DDBJ databases">
        <authorList>
            <consortium name="Lawrence Berkeley National Laboratory"/>
            <person name="Haridas S."/>
            <person name="Hensen N."/>
            <person name="Bonometti L."/>
            <person name="Westerberg I."/>
            <person name="Brannstrom I.O."/>
            <person name="Guillou S."/>
            <person name="Cros-Aarteil S."/>
            <person name="Calhoun S."/>
            <person name="Kuo A."/>
            <person name="Mondo S."/>
            <person name="Pangilinan J."/>
            <person name="Riley R."/>
            <person name="LaButti K."/>
            <person name="Andreopoulos B."/>
            <person name="Lipzen A."/>
            <person name="Chen C."/>
            <person name="Yanf M."/>
            <person name="Daum C."/>
            <person name="Ng V."/>
            <person name="Clum A."/>
            <person name="Steindorff A."/>
            <person name="Ohm R."/>
            <person name="Martin F."/>
            <person name="Silar P."/>
            <person name="Natvig D."/>
            <person name="Lalanne C."/>
            <person name="Gautier V."/>
            <person name="Ament-velasquez S.L."/>
            <person name="Kruys A."/>
            <person name="Hutchinson M.I."/>
            <person name="Powell A.J."/>
            <person name="Barry K."/>
            <person name="Miller A.N."/>
            <person name="Grigoriev I.V."/>
            <person name="Debuchy R."/>
            <person name="Gladieux P."/>
            <person name="Thoren M.H."/>
            <person name="Johannesson H."/>
        </authorList>
    </citation>
    <scope>NUCLEOTIDE SEQUENCE</scope>
    <source>
        <strain evidence="13">CBS 232.78</strain>
    </source>
</reference>
<gene>
    <name evidence="13" type="ORF">B0H63DRAFT_508963</name>
</gene>
<feature type="compositionally biased region" description="Polar residues" evidence="10">
    <location>
        <begin position="586"/>
        <end position="597"/>
    </location>
</feature>
<evidence type="ECO:0000313" key="14">
    <source>
        <dbReference type="Proteomes" id="UP001285441"/>
    </source>
</evidence>
<feature type="domain" description="Shugoshin C-terminal" evidence="11">
    <location>
        <begin position="461"/>
        <end position="484"/>
    </location>
</feature>
<evidence type="ECO:0000256" key="2">
    <source>
        <dbReference type="ARBA" id="ARBA00010845"/>
    </source>
</evidence>
<keyword evidence="6 9" id="KW-0175">Coiled coil</keyword>
<keyword evidence="5" id="KW-0159">Chromosome partition</keyword>
<evidence type="ECO:0008006" key="15">
    <source>
        <dbReference type="Google" id="ProtNLM"/>
    </source>
</evidence>
<dbReference type="GO" id="GO:0051301">
    <property type="term" value="P:cell division"/>
    <property type="evidence" value="ECO:0007669"/>
    <property type="project" value="UniProtKB-KW"/>
</dbReference>
<feature type="compositionally biased region" description="Low complexity" evidence="10">
    <location>
        <begin position="686"/>
        <end position="696"/>
    </location>
</feature>
<organism evidence="13 14">
    <name type="scientific">Podospora didyma</name>
    <dbReference type="NCBI Taxonomy" id="330526"/>
    <lineage>
        <taxon>Eukaryota</taxon>
        <taxon>Fungi</taxon>
        <taxon>Dikarya</taxon>
        <taxon>Ascomycota</taxon>
        <taxon>Pezizomycotina</taxon>
        <taxon>Sordariomycetes</taxon>
        <taxon>Sordariomycetidae</taxon>
        <taxon>Sordariales</taxon>
        <taxon>Podosporaceae</taxon>
        <taxon>Podospora</taxon>
    </lineage>
</organism>
<feature type="compositionally biased region" description="Acidic residues" evidence="10">
    <location>
        <begin position="713"/>
        <end position="724"/>
    </location>
</feature>
<feature type="compositionally biased region" description="Polar residues" evidence="10">
    <location>
        <begin position="239"/>
        <end position="250"/>
    </location>
</feature>
<evidence type="ECO:0000256" key="1">
    <source>
        <dbReference type="ARBA" id="ARBA00004584"/>
    </source>
</evidence>
<evidence type="ECO:0000256" key="3">
    <source>
        <dbReference type="ARBA" id="ARBA00022454"/>
    </source>
</evidence>
<feature type="compositionally biased region" description="Basic and acidic residues" evidence="10">
    <location>
        <begin position="283"/>
        <end position="292"/>
    </location>
</feature>
<feature type="compositionally biased region" description="Polar residues" evidence="10">
    <location>
        <begin position="338"/>
        <end position="349"/>
    </location>
</feature>
<feature type="compositionally biased region" description="Low complexity" evidence="10">
    <location>
        <begin position="503"/>
        <end position="514"/>
    </location>
</feature>
<keyword evidence="8" id="KW-0137">Centromere</keyword>
<keyword evidence="4" id="KW-0132">Cell division</keyword>
<evidence type="ECO:0000256" key="4">
    <source>
        <dbReference type="ARBA" id="ARBA00022618"/>
    </source>
</evidence>
<keyword evidence="14" id="KW-1185">Reference proteome</keyword>